<evidence type="ECO:0000313" key="2">
    <source>
        <dbReference type="Proteomes" id="UP000193738"/>
    </source>
</evidence>
<gene>
    <name evidence="1" type="ORF">AWC07_21180</name>
</gene>
<dbReference type="STRING" id="1777.AWC07_21180"/>
<dbReference type="AlphaFoldDB" id="A0A1X1W2J0"/>
<sequence>MVFCGSILTATPARGDESTCRPAELFVADDESPLFELQADVTIALAGAVVTGSTPADGVFWSNEPQQVTYESAREFHLCVVDEPTLHTVAEALRRQLNQEAVLTFAHLPEANAVMITVPNIDVAHFREAFVADSAAHHRLLGGSVTTDHTLILIADNDDLDLARRLVEAAGGRWSAATIAYGRREFVNSA</sequence>
<organism evidence="1 2">
    <name type="scientific">Mycobacterium gastri</name>
    <dbReference type="NCBI Taxonomy" id="1777"/>
    <lineage>
        <taxon>Bacteria</taxon>
        <taxon>Bacillati</taxon>
        <taxon>Actinomycetota</taxon>
        <taxon>Actinomycetes</taxon>
        <taxon>Mycobacteriales</taxon>
        <taxon>Mycobacteriaceae</taxon>
        <taxon>Mycobacterium</taxon>
    </lineage>
</organism>
<protein>
    <submittedName>
        <fullName evidence="1">Uncharacterized protein</fullName>
    </submittedName>
</protein>
<dbReference type="EMBL" id="LQOX01000003">
    <property type="protein sequence ID" value="ORV80748.1"/>
    <property type="molecule type" value="Genomic_DNA"/>
</dbReference>
<keyword evidence="2" id="KW-1185">Reference proteome</keyword>
<proteinExistence type="predicted"/>
<evidence type="ECO:0000313" key="1">
    <source>
        <dbReference type="EMBL" id="ORV80748.1"/>
    </source>
</evidence>
<dbReference type="Proteomes" id="UP000193738">
    <property type="component" value="Unassembled WGS sequence"/>
</dbReference>
<reference evidence="1 2" key="1">
    <citation type="submission" date="2016-01" db="EMBL/GenBank/DDBJ databases">
        <title>The new phylogeny of the genus Mycobacterium.</title>
        <authorList>
            <person name="Tarcisio F."/>
            <person name="Conor M."/>
            <person name="Antonella G."/>
            <person name="Elisabetta G."/>
            <person name="Giulia F.S."/>
            <person name="Sara T."/>
            <person name="Anna F."/>
            <person name="Clotilde B."/>
            <person name="Roberto B."/>
            <person name="Veronica D.S."/>
            <person name="Fabio R."/>
            <person name="Monica P."/>
            <person name="Olivier J."/>
            <person name="Enrico T."/>
            <person name="Nicola S."/>
        </authorList>
    </citation>
    <scope>NUCLEOTIDE SEQUENCE [LARGE SCALE GENOMIC DNA]</scope>
    <source>
        <strain evidence="1 2">DSM 43505</strain>
    </source>
</reference>
<comment type="caution">
    <text evidence="1">The sequence shown here is derived from an EMBL/GenBank/DDBJ whole genome shotgun (WGS) entry which is preliminary data.</text>
</comment>
<name>A0A1X1W2J0_MYCGS</name>
<accession>A0A1X1W2J0</accession>